<evidence type="ECO:0000256" key="14">
    <source>
        <dbReference type="SAM" id="Phobius"/>
    </source>
</evidence>
<accession>A0A1M7FCU5</accession>
<dbReference type="PANTHER" id="PTHR45436">
    <property type="entry name" value="SENSOR HISTIDINE KINASE YKOH"/>
    <property type="match status" value="1"/>
</dbReference>
<reference evidence="18" key="1">
    <citation type="submission" date="2016-11" db="EMBL/GenBank/DDBJ databases">
        <authorList>
            <person name="Varghese N."/>
            <person name="Submissions S."/>
        </authorList>
    </citation>
    <scope>NUCLEOTIDE SEQUENCE [LARGE SCALE GENOMIC DNA]</scope>
    <source>
        <strain evidence="18">CECT 8089</strain>
    </source>
</reference>
<dbReference type="Pfam" id="PF00512">
    <property type="entry name" value="HisKA"/>
    <property type="match status" value="1"/>
</dbReference>
<comment type="catalytic activity">
    <reaction evidence="1">
        <text>ATP + protein L-histidine = ADP + protein N-phospho-L-histidine.</text>
        <dbReference type="EC" id="2.7.13.3"/>
    </reaction>
</comment>
<feature type="domain" description="HAMP" evidence="16">
    <location>
        <begin position="184"/>
        <end position="236"/>
    </location>
</feature>
<dbReference type="InterPro" id="IPR004358">
    <property type="entry name" value="Sig_transdc_His_kin-like_C"/>
</dbReference>
<dbReference type="InterPro" id="IPR003660">
    <property type="entry name" value="HAMP_dom"/>
</dbReference>
<feature type="transmembrane region" description="Helical" evidence="14">
    <location>
        <begin position="169"/>
        <end position="190"/>
    </location>
</feature>
<evidence type="ECO:0000256" key="5">
    <source>
        <dbReference type="ARBA" id="ARBA00022679"/>
    </source>
</evidence>
<dbReference type="PROSITE" id="PS50109">
    <property type="entry name" value="HIS_KIN"/>
    <property type="match status" value="1"/>
</dbReference>
<evidence type="ECO:0000256" key="12">
    <source>
        <dbReference type="ARBA" id="ARBA00023136"/>
    </source>
</evidence>
<evidence type="ECO:0000259" key="15">
    <source>
        <dbReference type="PROSITE" id="PS50109"/>
    </source>
</evidence>
<proteinExistence type="predicted"/>
<evidence type="ECO:0000256" key="8">
    <source>
        <dbReference type="ARBA" id="ARBA00022777"/>
    </source>
</evidence>
<dbReference type="SUPFAM" id="SSF47384">
    <property type="entry name" value="Homodimeric domain of signal transducing histidine kinase"/>
    <property type="match status" value="1"/>
</dbReference>
<dbReference type="Proteomes" id="UP000184305">
    <property type="component" value="Unassembled WGS sequence"/>
</dbReference>
<sequence length="478" mass="52949">MTSLRRRTLVLVLGLLLLGTLTISLYNFHDSRHEIGEIYDAQLAQSARLLQGAIHAQLPDEQRQALYKAFNAALSQAGSHRLGHPYEGKMAFQVWDKEGRSLIRSSSAPAFERPVTTPGFSDQTLYEVNWHGFLLPDDRHGLLIWVGEREDVRQDLVNRIVRHTLIPNLIGVVVLSVLIWLAIGWGLRPLQNMAQIIRKRHGGSLEPLQLTPLPRELEPMQAALNRLLSQIEQLLQRERRFIGDAAHEMRTPLATLRIHAQNALQADENEPRDKALNHLVGGVDRLTRVVNQLLTLARVEPEIARQAWQPVDLESTARETLVELTPWMLGRGLELALDVKPGSYLIHGNAQLVAIALQNLVTNAANFSPQGAEVEVTLAADDEQQISLSVRDHGPGIDEQKMERLFERFYSRDNPGGAGLGLSIVEMIASHLGGSITLSNHTDGGLLATLALPRAPLATDSDTVIPPHNHGQARLPGQ</sequence>
<dbReference type="InterPro" id="IPR005467">
    <property type="entry name" value="His_kinase_dom"/>
</dbReference>
<keyword evidence="5" id="KW-0808">Transferase</keyword>
<keyword evidence="8 17" id="KW-0418">Kinase</keyword>
<evidence type="ECO:0000259" key="16">
    <source>
        <dbReference type="PROSITE" id="PS50885"/>
    </source>
</evidence>
<keyword evidence="7" id="KW-0547">Nucleotide-binding</keyword>
<keyword evidence="12 14" id="KW-0472">Membrane</keyword>
<keyword evidence="4" id="KW-0597">Phosphoprotein</keyword>
<organism evidence="17 18">
    <name type="scientific">Phytopseudomonas punonensis</name>
    <dbReference type="NCBI Taxonomy" id="1220495"/>
    <lineage>
        <taxon>Bacteria</taxon>
        <taxon>Pseudomonadati</taxon>
        <taxon>Pseudomonadota</taxon>
        <taxon>Gammaproteobacteria</taxon>
        <taxon>Pseudomonadales</taxon>
        <taxon>Pseudomonadaceae</taxon>
        <taxon>Phytopseudomonas</taxon>
    </lineage>
</organism>
<feature type="region of interest" description="Disordered" evidence="13">
    <location>
        <begin position="459"/>
        <end position="478"/>
    </location>
</feature>
<evidence type="ECO:0000313" key="17">
    <source>
        <dbReference type="EMBL" id="SHM01529.1"/>
    </source>
</evidence>
<evidence type="ECO:0000256" key="4">
    <source>
        <dbReference type="ARBA" id="ARBA00022553"/>
    </source>
</evidence>
<evidence type="ECO:0000256" key="13">
    <source>
        <dbReference type="SAM" id="MobiDB-lite"/>
    </source>
</evidence>
<dbReference type="SUPFAM" id="SSF55874">
    <property type="entry name" value="ATPase domain of HSP90 chaperone/DNA topoisomerase II/histidine kinase"/>
    <property type="match status" value="1"/>
</dbReference>
<dbReference type="STRING" id="1220495.SAMN05216288_2830"/>
<dbReference type="GO" id="GO:0005886">
    <property type="term" value="C:plasma membrane"/>
    <property type="evidence" value="ECO:0007669"/>
    <property type="project" value="TreeGrafter"/>
</dbReference>
<dbReference type="SMART" id="SM00388">
    <property type="entry name" value="HisKA"/>
    <property type="match status" value="1"/>
</dbReference>
<keyword evidence="11" id="KW-0902">Two-component regulatory system</keyword>
<dbReference type="InterPro" id="IPR013727">
    <property type="entry name" value="2CSK_N"/>
</dbReference>
<keyword evidence="9" id="KW-0067">ATP-binding</keyword>
<evidence type="ECO:0000256" key="6">
    <source>
        <dbReference type="ARBA" id="ARBA00022692"/>
    </source>
</evidence>
<dbReference type="InterPro" id="IPR050428">
    <property type="entry name" value="TCS_sensor_his_kinase"/>
</dbReference>
<evidence type="ECO:0000313" key="18">
    <source>
        <dbReference type="Proteomes" id="UP000184305"/>
    </source>
</evidence>
<keyword evidence="6 14" id="KW-0812">Transmembrane</keyword>
<dbReference type="RefSeq" id="WP_073265386.1">
    <property type="nucleotide sequence ID" value="NZ_FRBQ01000003.1"/>
</dbReference>
<dbReference type="InterPro" id="IPR036097">
    <property type="entry name" value="HisK_dim/P_sf"/>
</dbReference>
<evidence type="ECO:0000256" key="10">
    <source>
        <dbReference type="ARBA" id="ARBA00022989"/>
    </source>
</evidence>
<feature type="domain" description="Histidine kinase" evidence="15">
    <location>
        <begin position="244"/>
        <end position="456"/>
    </location>
</feature>
<dbReference type="Gene3D" id="1.10.287.130">
    <property type="match status" value="1"/>
</dbReference>
<dbReference type="GO" id="GO:0005524">
    <property type="term" value="F:ATP binding"/>
    <property type="evidence" value="ECO:0007669"/>
    <property type="project" value="UniProtKB-KW"/>
</dbReference>
<dbReference type="PROSITE" id="PS50885">
    <property type="entry name" value="HAMP"/>
    <property type="match status" value="1"/>
</dbReference>
<keyword evidence="10 14" id="KW-1133">Transmembrane helix</keyword>
<dbReference type="PRINTS" id="PR00344">
    <property type="entry name" value="BCTRLSENSOR"/>
</dbReference>
<evidence type="ECO:0000256" key="2">
    <source>
        <dbReference type="ARBA" id="ARBA00004141"/>
    </source>
</evidence>
<evidence type="ECO:0000256" key="7">
    <source>
        <dbReference type="ARBA" id="ARBA00022741"/>
    </source>
</evidence>
<dbReference type="InterPro" id="IPR003661">
    <property type="entry name" value="HisK_dim/P_dom"/>
</dbReference>
<dbReference type="InterPro" id="IPR036890">
    <property type="entry name" value="HATPase_C_sf"/>
</dbReference>
<name>A0A1M7FCU5_9GAMM</name>
<keyword evidence="18" id="KW-1185">Reference proteome</keyword>
<comment type="subcellular location">
    <subcellularLocation>
        <location evidence="2">Membrane</location>
        <topology evidence="2">Multi-pass membrane protein</topology>
    </subcellularLocation>
</comment>
<dbReference type="Pfam" id="PF08521">
    <property type="entry name" value="2CSK_N"/>
    <property type="match status" value="1"/>
</dbReference>
<dbReference type="Pfam" id="PF02518">
    <property type="entry name" value="HATPase_c"/>
    <property type="match status" value="1"/>
</dbReference>
<dbReference type="AlphaFoldDB" id="A0A1M7FCU5"/>
<dbReference type="InterPro" id="IPR003594">
    <property type="entry name" value="HATPase_dom"/>
</dbReference>
<dbReference type="Gene3D" id="3.30.565.10">
    <property type="entry name" value="Histidine kinase-like ATPase, C-terminal domain"/>
    <property type="match status" value="1"/>
</dbReference>
<dbReference type="SMART" id="SM00387">
    <property type="entry name" value="HATPase_c"/>
    <property type="match status" value="1"/>
</dbReference>
<dbReference type="GO" id="GO:0000155">
    <property type="term" value="F:phosphorelay sensor kinase activity"/>
    <property type="evidence" value="ECO:0007669"/>
    <property type="project" value="InterPro"/>
</dbReference>
<dbReference type="EC" id="2.7.13.3" evidence="3"/>
<gene>
    <name evidence="17" type="ORF">SAMN05216288_2830</name>
</gene>
<protein>
    <recommendedName>
        <fullName evidence="3">histidine kinase</fullName>
        <ecNumber evidence="3">2.7.13.3</ecNumber>
    </recommendedName>
</protein>
<evidence type="ECO:0000256" key="1">
    <source>
        <dbReference type="ARBA" id="ARBA00000085"/>
    </source>
</evidence>
<dbReference type="CDD" id="cd00075">
    <property type="entry name" value="HATPase"/>
    <property type="match status" value="1"/>
</dbReference>
<evidence type="ECO:0000256" key="3">
    <source>
        <dbReference type="ARBA" id="ARBA00012438"/>
    </source>
</evidence>
<dbReference type="CDD" id="cd00082">
    <property type="entry name" value="HisKA"/>
    <property type="match status" value="1"/>
</dbReference>
<evidence type="ECO:0000256" key="9">
    <source>
        <dbReference type="ARBA" id="ARBA00022840"/>
    </source>
</evidence>
<evidence type="ECO:0000256" key="11">
    <source>
        <dbReference type="ARBA" id="ARBA00023012"/>
    </source>
</evidence>
<dbReference type="PANTHER" id="PTHR45436:SF14">
    <property type="entry name" value="SENSOR PROTEIN QSEC"/>
    <property type="match status" value="1"/>
</dbReference>
<dbReference type="EMBL" id="FRBQ01000003">
    <property type="protein sequence ID" value="SHM01529.1"/>
    <property type="molecule type" value="Genomic_DNA"/>
</dbReference>